<gene>
    <name evidence="3" type="ORF">DDE83_000414</name>
</gene>
<evidence type="ECO:0000256" key="1">
    <source>
        <dbReference type="SAM" id="SignalP"/>
    </source>
</evidence>
<proteinExistence type="predicted"/>
<feature type="chain" id="PRO_5016679125" evidence="1">
    <location>
        <begin position="20"/>
        <end position="523"/>
    </location>
</feature>
<feature type="signal peptide" evidence="1">
    <location>
        <begin position="1"/>
        <end position="19"/>
    </location>
</feature>
<dbReference type="PANTHER" id="PTHR37957">
    <property type="entry name" value="BLR7070 PROTEIN"/>
    <property type="match status" value="1"/>
</dbReference>
<evidence type="ECO:0000259" key="2">
    <source>
        <dbReference type="Pfam" id="PF13449"/>
    </source>
</evidence>
<organism evidence="3 4">
    <name type="scientific">Stemphylium lycopersici</name>
    <name type="common">Tomato gray leaf spot disease fungus</name>
    <name type="synonym">Thyrospora lycopersici</name>
    <dbReference type="NCBI Taxonomy" id="183478"/>
    <lineage>
        <taxon>Eukaryota</taxon>
        <taxon>Fungi</taxon>
        <taxon>Dikarya</taxon>
        <taxon>Ascomycota</taxon>
        <taxon>Pezizomycotina</taxon>
        <taxon>Dothideomycetes</taxon>
        <taxon>Pleosporomycetidae</taxon>
        <taxon>Pleosporales</taxon>
        <taxon>Pleosporineae</taxon>
        <taxon>Pleosporaceae</taxon>
        <taxon>Stemphylium</taxon>
    </lineage>
</organism>
<evidence type="ECO:0000313" key="3">
    <source>
        <dbReference type="EMBL" id="RAR16286.1"/>
    </source>
</evidence>
<dbReference type="EMBL" id="QGDH01000004">
    <property type="protein sequence ID" value="RAR16286.1"/>
    <property type="molecule type" value="Genomic_DNA"/>
</dbReference>
<comment type="caution">
    <text evidence="3">The sequence shown here is derived from an EMBL/GenBank/DDBJ whole genome shotgun (WGS) entry which is preliminary data.</text>
</comment>
<sequence>MIFAASLSLFALPVTQVLAGPIVTHDDEPFTQPAANVTTCSGKLYTYEELAGYGTIANDARDKFGDTIGGLGSAIAFDKKSWKYKKGSYQGELWGLPDRGWNTQGTQNTQTRIHKFSAVFTPVEATLARPAGSNFLLSYLDTLLLTGPDGTPLTGLDPTDTITYPGYPTLPLARYTGNGFGQNGTGGARVPLDTEGLVLGDDKSFWISDEYSAYVYQFDKKGKMMKAIRSPDALIPRRNGTDNFSADSPPIYDPDFEVTPEDPTSGRGNNQGLEALTASPDGKYLYTMLQSSTIQDGGSSSKKRRNTRLLKYRVKDDKTTLEAEYAVQLPVLPTGRVASQSEMHYVSETQFLVLARDSDAGQGAENTKSIYRNADVIDISNATNFAGTDADAFRGQIASEDGQLKSGIVPATYCPWLSYNNNDELGKFGLHNGGEQDSSLLNEKWESFAMLLVDKDDKIGRSERQDDDEGKQYYLVSFSDNDFITQNGYINFGQNQYVDESGNNIDTQVLVFKVKLPKGANPL</sequence>
<dbReference type="InterPro" id="IPR027372">
    <property type="entry name" value="Phytase-like_dom"/>
</dbReference>
<dbReference type="OrthoDB" id="425936at2759"/>
<dbReference type="AlphaFoldDB" id="A0A364NGA0"/>
<evidence type="ECO:0000313" key="4">
    <source>
        <dbReference type="Proteomes" id="UP000249619"/>
    </source>
</evidence>
<feature type="domain" description="Phytase-like" evidence="2">
    <location>
        <begin position="91"/>
        <end position="389"/>
    </location>
</feature>
<reference evidence="4" key="1">
    <citation type="submission" date="2018-05" db="EMBL/GenBank/DDBJ databases">
        <title>Draft genome sequence of Stemphylium lycopersici strain CIDEFI 213.</title>
        <authorList>
            <person name="Medina R."/>
            <person name="Franco M.E.E."/>
            <person name="Lucentini C.G."/>
            <person name="Saparrat M.C.N."/>
            <person name="Balatti P.A."/>
        </authorList>
    </citation>
    <scope>NUCLEOTIDE SEQUENCE [LARGE SCALE GENOMIC DNA]</scope>
    <source>
        <strain evidence="4">CIDEFI 213</strain>
    </source>
</reference>
<accession>A0A364NGA0</accession>
<dbReference type="PANTHER" id="PTHR37957:SF1">
    <property type="entry name" value="PHYTASE-LIKE DOMAIN-CONTAINING PROTEIN"/>
    <property type="match status" value="1"/>
</dbReference>
<dbReference type="Proteomes" id="UP000249619">
    <property type="component" value="Unassembled WGS sequence"/>
</dbReference>
<keyword evidence="4" id="KW-1185">Reference proteome</keyword>
<name>A0A364NGA0_STELY</name>
<dbReference type="Pfam" id="PF13449">
    <property type="entry name" value="Phytase-like"/>
    <property type="match status" value="1"/>
</dbReference>
<protein>
    <submittedName>
        <fullName evidence="3">Outer membrane autotransporter</fullName>
    </submittedName>
</protein>
<keyword evidence="1" id="KW-0732">Signal</keyword>